<dbReference type="EMBL" id="FOXA01000007">
    <property type="protein sequence ID" value="SFP50807.1"/>
    <property type="molecule type" value="Genomic_DNA"/>
</dbReference>
<gene>
    <name evidence="2" type="ORF">SAMN04488047_107158</name>
</gene>
<proteinExistence type="predicted"/>
<dbReference type="OrthoDB" id="7166292at2"/>
<dbReference type="RefSeq" id="WP_093421510.1">
    <property type="nucleotide sequence ID" value="NZ_FOXA01000007.1"/>
</dbReference>
<evidence type="ECO:0000313" key="2">
    <source>
        <dbReference type="EMBL" id="SFP50807.1"/>
    </source>
</evidence>
<accession>A0A1I5QXI8</accession>
<organism evidence="2 3">
    <name type="scientific">Tranquillimonas alkanivorans</name>
    <dbReference type="NCBI Taxonomy" id="441119"/>
    <lineage>
        <taxon>Bacteria</taxon>
        <taxon>Pseudomonadati</taxon>
        <taxon>Pseudomonadota</taxon>
        <taxon>Alphaproteobacteria</taxon>
        <taxon>Rhodobacterales</taxon>
        <taxon>Roseobacteraceae</taxon>
        <taxon>Tranquillimonas</taxon>
    </lineage>
</organism>
<keyword evidence="3" id="KW-1185">Reference proteome</keyword>
<protein>
    <submittedName>
        <fullName evidence="2">Rubrerythrin</fullName>
    </submittedName>
</protein>
<evidence type="ECO:0000259" key="1">
    <source>
        <dbReference type="Pfam" id="PF09537"/>
    </source>
</evidence>
<dbReference type="InterPro" id="IPR019052">
    <property type="entry name" value="DUF2383"/>
</dbReference>
<dbReference type="Proteomes" id="UP000199356">
    <property type="component" value="Unassembled WGS sequence"/>
</dbReference>
<dbReference type="InterPro" id="IPR012347">
    <property type="entry name" value="Ferritin-like"/>
</dbReference>
<sequence>MVTTVGTSTDIKDLVENFILLERDAIAAYDEVIARLDSPARKERVSQFKSDHERHLDELTRLAARVGANVPQEPDAKSMLTTGEVQLADMAGGDGAILKAMSTNETDTVTAYERGCDNTAVPVEDRAIFARALEDERSHKAWMEAEAKAA</sequence>
<dbReference type="Gene3D" id="1.20.1260.10">
    <property type="match status" value="1"/>
</dbReference>
<reference evidence="2 3" key="1">
    <citation type="submission" date="2016-10" db="EMBL/GenBank/DDBJ databases">
        <authorList>
            <person name="de Groot N.N."/>
        </authorList>
    </citation>
    <scope>NUCLEOTIDE SEQUENCE [LARGE SCALE GENOMIC DNA]</scope>
    <source>
        <strain evidence="2 3">DSM 19547</strain>
    </source>
</reference>
<feature type="domain" description="DUF2383" evidence="1">
    <location>
        <begin position="19"/>
        <end position="114"/>
    </location>
</feature>
<name>A0A1I5QXI8_9RHOB</name>
<dbReference type="InterPro" id="IPR009078">
    <property type="entry name" value="Ferritin-like_SF"/>
</dbReference>
<evidence type="ECO:0000313" key="3">
    <source>
        <dbReference type="Proteomes" id="UP000199356"/>
    </source>
</evidence>
<dbReference type="AlphaFoldDB" id="A0A1I5QXI8"/>
<dbReference type="Pfam" id="PF09537">
    <property type="entry name" value="DUF2383"/>
    <property type="match status" value="1"/>
</dbReference>
<dbReference type="STRING" id="441119.SAMN04488047_107158"/>
<dbReference type="CDD" id="cd00657">
    <property type="entry name" value="Ferritin_like"/>
    <property type="match status" value="1"/>
</dbReference>
<dbReference type="SUPFAM" id="SSF47240">
    <property type="entry name" value="Ferritin-like"/>
    <property type="match status" value="1"/>
</dbReference>